<reference evidence="1" key="2">
    <citation type="submission" date="2021-01" db="EMBL/GenBank/DDBJ databases">
        <authorList>
            <person name="Schikora-Tamarit M.A."/>
        </authorList>
    </citation>
    <scope>NUCLEOTIDE SEQUENCE</scope>
    <source>
        <strain evidence="1">NCAIM Y.01608</strain>
    </source>
</reference>
<gene>
    <name evidence="1" type="ORF">OGATHE_004268</name>
</gene>
<evidence type="ECO:0000313" key="1">
    <source>
        <dbReference type="EMBL" id="KAH3662692.1"/>
    </source>
</evidence>
<sequence length="112" mass="12908">MIATLWRSASRKSKQFLFENVVIFIPEGQTQTDLYNPPEVAPKPSGPYKFPISSSIWSDLCLRQDESPPLLVFDPRALMSWAIERFQEQNKKQIELIGQINPQVKVDQFAEL</sequence>
<name>A0A9P8P043_9ASCO</name>
<reference evidence="1" key="1">
    <citation type="journal article" date="2021" name="Open Biol.">
        <title>Shared evolutionary footprints suggest mitochondrial oxidative damage underlies multiple complex I losses in fungi.</title>
        <authorList>
            <person name="Schikora-Tamarit M.A."/>
            <person name="Marcet-Houben M."/>
            <person name="Nosek J."/>
            <person name="Gabaldon T."/>
        </authorList>
    </citation>
    <scope>NUCLEOTIDE SEQUENCE</scope>
    <source>
        <strain evidence="1">NCAIM Y.01608</strain>
    </source>
</reference>
<dbReference type="Proteomes" id="UP000788993">
    <property type="component" value="Unassembled WGS sequence"/>
</dbReference>
<evidence type="ECO:0000313" key="2">
    <source>
        <dbReference type="Proteomes" id="UP000788993"/>
    </source>
</evidence>
<dbReference type="AlphaFoldDB" id="A0A9P8P043"/>
<protein>
    <submittedName>
        <fullName evidence="1">Uncharacterized protein</fullName>
    </submittedName>
</protein>
<comment type="caution">
    <text evidence="1">The sequence shown here is derived from an EMBL/GenBank/DDBJ whole genome shotgun (WGS) entry which is preliminary data.</text>
</comment>
<organism evidence="1 2">
    <name type="scientific">Ogataea polymorpha</name>
    <dbReference type="NCBI Taxonomy" id="460523"/>
    <lineage>
        <taxon>Eukaryota</taxon>
        <taxon>Fungi</taxon>
        <taxon>Dikarya</taxon>
        <taxon>Ascomycota</taxon>
        <taxon>Saccharomycotina</taxon>
        <taxon>Pichiomycetes</taxon>
        <taxon>Pichiales</taxon>
        <taxon>Pichiaceae</taxon>
        <taxon>Ogataea</taxon>
    </lineage>
</organism>
<proteinExistence type="predicted"/>
<accession>A0A9P8P043</accession>
<keyword evidence="2" id="KW-1185">Reference proteome</keyword>
<dbReference type="EMBL" id="JAEUBD010001266">
    <property type="protein sequence ID" value="KAH3662692.1"/>
    <property type="molecule type" value="Genomic_DNA"/>
</dbReference>